<keyword evidence="2" id="KW-1185">Reference proteome</keyword>
<organism evidence="1 2">
    <name type="scientific">Hymenobacter aerilatus</name>
    <dbReference type="NCBI Taxonomy" id="2932251"/>
    <lineage>
        <taxon>Bacteria</taxon>
        <taxon>Pseudomonadati</taxon>
        <taxon>Bacteroidota</taxon>
        <taxon>Cytophagia</taxon>
        <taxon>Cytophagales</taxon>
        <taxon>Hymenobacteraceae</taxon>
        <taxon>Hymenobacter</taxon>
    </lineage>
</organism>
<protein>
    <submittedName>
        <fullName evidence="1">Uncharacterized protein</fullName>
    </submittedName>
</protein>
<evidence type="ECO:0000313" key="1">
    <source>
        <dbReference type="EMBL" id="UOR07414.1"/>
    </source>
</evidence>
<dbReference type="EMBL" id="CP095053">
    <property type="protein sequence ID" value="UOR07414.1"/>
    <property type="molecule type" value="Genomic_DNA"/>
</dbReference>
<dbReference type="KEGG" id="haei:MUN82_10015"/>
<dbReference type="Proteomes" id="UP000829925">
    <property type="component" value="Chromosome"/>
</dbReference>
<proteinExistence type="predicted"/>
<name>A0A8T9T2K4_9BACT</name>
<sequence>MAEAKLGEAHPKFKGWYITPAGRYPSARAGAEANGTYPKQVDRWCKGGKMKARGWDFEPAQQAPAMAQAA</sequence>
<evidence type="ECO:0000313" key="2">
    <source>
        <dbReference type="Proteomes" id="UP000829925"/>
    </source>
</evidence>
<reference evidence="1 2" key="1">
    <citation type="submission" date="2022-04" db="EMBL/GenBank/DDBJ databases">
        <title>Hymenobacter sp. isolated from the air.</title>
        <authorList>
            <person name="Won M."/>
            <person name="Lee C.-M."/>
            <person name="Woen H.-Y."/>
            <person name="Kwon S.-W."/>
        </authorList>
    </citation>
    <scope>NUCLEOTIDE SEQUENCE [LARGE SCALE GENOMIC DNA]</scope>
    <source>
        <strain evidence="2">5413 J-13</strain>
    </source>
</reference>
<dbReference type="AlphaFoldDB" id="A0A8T9T2K4"/>
<gene>
    <name evidence="1" type="ORF">MUN82_10015</name>
</gene>
<accession>A0A8T9T2K4</accession>